<name>A0AAU7QKD9_9GAMM</name>
<evidence type="ECO:0000313" key="2">
    <source>
        <dbReference type="EMBL" id="XBS90172.1"/>
    </source>
</evidence>
<reference evidence="2" key="1">
    <citation type="submission" date="2024-06" db="EMBL/GenBank/DDBJ databases">
        <authorList>
            <person name="Sun Y."/>
        </authorList>
    </citation>
    <scope>NUCLEOTIDE SEQUENCE</scope>
    <source>
        <strain evidence="2">IGA1.0</strain>
    </source>
</reference>
<organism evidence="2">
    <name type="scientific">Rhodanobacter sp. IGA1.0</name>
    <dbReference type="NCBI Taxonomy" id="3158582"/>
    <lineage>
        <taxon>Bacteria</taxon>
        <taxon>Pseudomonadati</taxon>
        <taxon>Pseudomonadota</taxon>
        <taxon>Gammaproteobacteria</taxon>
        <taxon>Lysobacterales</taxon>
        <taxon>Rhodanobacteraceae</taxon>
        <taxon>Rhodanobacter</taxon>
    </lineage>
</organism>
<protein>
    <recommendedName>
        <fullName evidence="3">Lysis protein</fullName>
    </recommendedName>
</protein>
<dbReference type="EMBL" id="CP157948">
    <property type="protein sequence ID" value="XBS90172.1"/>
    <property type="molecule type" value="Genomic_DNA"/>
</dbReference>
<dbReference type="RefSeq" id="WP_007810286.1">
    <property type="nucleotide sequence ID" value="NZ_CP157948.1"/>
</dbReference>
<evidence type="ECO:0000256" key="1">
    <source>
        <dbReference type="SAM" id="Coils"/>
    </source>
</evidence>
<gene>
    <name evidence="2" type="ORF">ABNK63_00585</name>
</gene>
<feature type="coiled-coil region" evidence="1">
    <location>
        <begin position="31"/>
        <end position="73"/>
    </location>
</feature>
<proteinExistence type="predicted"/>
<keyword evidence="1" id="KW-0175">Coiled coil</keyword>
<evidence type="ECO:0008006" key="3">
    <source>
        <dbReference type="Google" id="ProtNLM"/>
    </source>
</evidence>
<sequence length="143" mass="15788">MAAVVAAALAWHGVSLYLAARHADELTMDVARNAELEAQQARAQAQQRSAQLAATLQRQREDLANTYRQVSEDAAQYHAEQLRREERQRQEALRIKASYRLGPDQRCADGIVINRKGSSFTQAIGNTGAPIKCSGDTAEEPLR</sequence>
<dbReference type="AlphaFoldDB" id="A0AAU7QKD9"/>
<accession>A0AAU7QKD9</accession>